<feature type="region of interest" description="Disordered" evidence="1">
    <location>
        <begin position="1"/>
        <end position="84"/>
    </location>
</feature>
<evidence type="ECO:0000256" key="1">
    <source>
        <dbReference type="SAM" id="MobiDB-lite"/>
    </source>
</evidence>
<dbReference type="Proteomes" id="UP000182100">
    <property type="component" value="Unassembled WGS sequence"/>
</dbReference>
<dbReference type="EMBL" id="FMZK01000024">
    <property type="protein sequence ID" value="SDE27389.1"/>
    <property type="molecule type" value="Genomic_DNA"/>
</dbReference>
<gene>
    <name evidence="2" type="ORF">SAMN05216505_12427</name>
</gene>
<keyword evidence="3" id="KW-1185">Reference proteome</keyword>
<dbReference type="AlphaFoldDB" id="A0A1G7BK06"/>
<feature type="compositionally biased region" description="Low complexity" evidence="1">
    <location>
        <begin position="355"/>
        <end position="366"/>
    </location>
</feature>
<proteinExistence type="predicted"/>
<feature type="compositionally biased region" description="Basic and acidic residues" evidence="1">
    <location>
        <begin position="306"/>
        <end position="318"/>
    </location>
</feature>
<feature type="non-terminal residue" evidence="2">
    <location>
        <position position="1"/>
    </location>
</feature>
<name>A0A1G7BK06_9ACTN</name>
<protein>
    <submittedName>
        <fullName evidence="2">Uncharacterized protein</fullName>
    </submittedName>
</protein>
<feature type="region of interest" description="Disordered" evidence="1">
    <location>
        <begin position="345"/>
        <end position="406"/>
    </location>
</feature>
<accession>A0A1G7BK06</accession>
<feature type="compositionally biased region" description="Low complexity" evidence="1">
    <location>
        <begin position="26"/>
        <end position="46"/>
    </location>
</feature>
<feature type="region of interest" description="Disordered" evidence="1">
    <location>
        <begin position="96"/>
        <end position="320"/>
    </location>
</feature>
<reference evidence="3" key="1">
    <citation type="submission" date="2016-10" db="EMBL/GenBank/DDBJ databases">
        <authorList>
            <person name="Varghese N."/>
            <person name="Submissions S."/>
        </authorList>
    </citation>
    <scope>NUCLEOTIDE SEQUENCE [LARGE SCALE GENOMIC DNA]</scope>
    <source>
        <strain evidence="3">CGMCC 4.3504</strain>
    </source>
</reference>
<evidence type="ECO:0000313" key="2">
    <source>
        <dbReference type="EMBL" id="SDE27389.1"/>
    </source>
</evidence>
<evidence type="ECO:0000313" key="3">
    <source>
        <dbReference type="Proteomes" id="UP000182100"/>
    </source>
</evidence>
<sequence>EPARRTGPANRPGEPARGAGPANARSDSPPSDGPAAAPSAADTPAPVGGRRLFSGTPSTSHPLRRHQPREPCSGSGGRALPGRPLVALRPLSSRIRWPAAGPAPEGGRVRRCLRGGPPGERPGRLVEAVSGDPADGQRQERATAHCGRVAVRPEQVPLGEAIALPNRSRSMRRSHGSTDGSTSRPSVKGAPGGTPETFRLSDTPPRGWSPRRRAASGSSRPGRCTARPRAMCRRALPVASGPEDPVFGRKRPRPVTPGLPAPSRRSVSADPAAGVFRAGPRSRSASVPRTPRAGAGGKVRPVRWTAQRDGHRDEELPRPSRSACFEECGQRAPCAPCLRTGVVSRGSPRACGVPSSSGASSRTCASPLSPTADGAVPHCSARCRAPRLTQAAPASPTGRRATRGPP</sequence>
<organism evidence="2 3">
    <name type="scientific">Streptomyces prasinopilosus</name>
    <dbReference type="NCBI Taxonomy" id="67344"/>
    <lineage>
        <taxon>Bacteria</taxon>
        <taxon>Bacillati</taxon>
        <taxon>Actinomycetota</taxon>
        <taxon>Actinomycetes</taxon>
        <taxon>Kitasatosporales</taxon>
        <taxon>Streptomycetaceae</taxon>
        <taxon>Streptomyces</taxon>
    </lineage>
</organism>